<evidence type="ECO:0000313" key="8">
    <source>
        <dbReference type="EMBL" id="GLS00175.1"/>
    </source>
</evidence>
<evidence type="ECO:0000256" key="2">
    <source>
        <dbReference type="ARBA" id="ARBA00007430"/>
    </source>
</evidence>
<gene>
    <name evidence="8" type="ORF">GCM10007859_01790</name>
</gene>
<comment type="similarity">
    <text evidence="2">Belongs to the polysaccharide synthase family.</text>
</comment>
<name>A0ABQ6BDV0_9CAUL</name>
<proteinExistence type="inferred from homology"/>
<dbReference type="InterPro" id="IPR050833">
    <property type="entry name" value="Poly_Biosynth_Transport"/>
</dbReference>
<evidence type="ECO:0008006" key="10">
    <source>
        <dbReference type="Google" id="ProtNLM"/>
    </source>
</evidence>
<keyword evidence="9" id="KW-1185">Reference proteome</keyword>
<dbReference type="EMBL" id="BSOY01000002">
    <property type="protein sequence ID" value="GLS00175.1"/>
    <property type="molecule type" value="Genomic_DNA"/>
</dbReference>
<dbReference type="PANTHER" id="PTHR30250:SF10">
    <property type="entry name" value="LIPOPOLYSACCHARIDE BIOSYNTHESIS PROTEIN WZXC"/>
    <property type="match status" value="1"/>
</dbReference>
<dbReference type="RefSeq" id="WP_284220135.1">
    <property type="nucleotide sequence ID" value="NZ_BSOY01000002.1"/>
</dbReference>
<evidence type="ECO:0000256" key="7">
    <source>
        <dbReference type="SAM" id="Phobius"/>
    </source>
</evidence>
<evidence type="ECO:0000256" key="1">
    <source>
        <dbReference type="ARBA" id="ARBA00004651"/>
    </source>
</evidence>
<feature type="transmembrane region" description="Helical" evidence="7">
    <location>
        <begin position="84"/>
        <end position="108"/>
    </location>
</feature>
<evidence type="ECO:0000256" key="5">
    <source>
        <dbReference type="ARBA" id="ARBA00022989"/>
    </source>
</evidence>
<feature type="transmembrane region" description="Helical" evidence="7">
    <location>
        <begin position="394"/>
        <end position="415"/>
    </location>
</feature>
<feature type="transmembrane region" description="Helical" evidence="7">
    <location>
        <begin position="176"/>
        <end position="198"/>
    </location>
</feature>
<feature type="transmembrane region" description="Helical" evidence="7">
    <location>
        <begin position="300"/>
        <end position="323"/>
    </location>
</feature>
<keyword evidence="4 7" id="KW-0812">Transmembrane</keyword>
<feature type="transmembrane region" description="Helical" evidence="7">
    <location>
        <begin position="335"/>
        <end position="356"/>
    </location>
</feature>
<keyword evidence="6 7" id="KW-0472">Membrane</keyword>
<evidence type="ECO:0000256" key="4">
    <source>
        <dbReference type="ARBA" id="ARBA00022692"/>
    </source>
</evidence>
<dbReference type="PANTHER" id="PTHR30250">
    <property type="entry name" value="PST FAMILY PREDICTED COLANIC ACID TRANSPORTER"/>
    <property type="match status" value="1"/>
</dbReference>
<keyword evidence="3" id="KW-1003">Cell membrane</keyword>
<feature type="transmembrane region" description="Helical" evidence="7">
    <location>
        <begin position="120"/>
        <end position="141"/>
    </location>
</feature>
<feature type="transmembrane region" description="Helical" evidence="7">
    <location>
        <begin position="47"/>
        <end position="72"/>
    </location>
</feature>
<evidence type="ECO:0000256" key="3">
    <source>
        <dbReference type="ARBA" id="ARBA00022475"/>
    </source>
</evidence>
<dbReference type="Proteomes" id="UP001156921">
    <property type="component" value="Unassembled WGS sequence"/>
</dbReference>
<protein>
    <recommendedName>
        <fullName evidence="10">Lipopolysaccharide biosynthesis protein</fullName>
    </recommendedName>
</protein>
<evidence type="ECO:0000313" key="9">
    <source>
        <dbReference type="Proteomes" id="UP001156921"/>
    </source>
</evidence>
<keyword evidence="5 7" id="KW-1133">Transmembrane helix</keyword>
<organism evidence="8 9">
    <name type="scientific">Brevundimonas denitrificans</name>
    <dbReference type="NCBI Taxonomy" id="1443434"/>
    <lineage>
        <taxon>Bacteria</taxon>
        <taxon>Pseudomonadati</taxon>
        <taxon>Pseudomonadota</taxon>
        <taxon>Alphaproteobacteria</taxon>
        <taxon>Caulobacterales</taxon>
        <taxon>Caulobacteraceae</taxon>
        <taxon>Brevundimonas</taxon>
    </lineage>
</organism>
<sequence length="433" mass="47227">MTFVRNLLSAFNLGHASFVGSSALVQLLPLLSAPIIARLYTPAEFGIYAVFFALSSILAGISALALTNAALLEVEEVDAAHATLLAMTVTIIFCAVLIGLVFGVPHVAMAAMFGEAVLPYLPWLPLTALLSGIFTCLYTWAIRSKQFHLLARNRIVLGVSTAGLQIGIGVMNPGAIGFILANLCGYGLAVMLLVAPFLGDLKRLRPEFGLRSGLYRFKKHRTLPLWTVPANLVNSVCGFLPELIIGRLFGVAQLGQFSLASRMVNFPLTFIATSAQDIFRQQAAQEFNEHGHCRQTFNRFFLLMGVAAVAFLVPIILIVPYVFPIIFGSQWNQSGALIQAIGLLLIVRFVSSPLSYVWIIRGHQKLDFLWQTGLMAISLTTFLVPPLLKPGVSLYEVLWAYSIGVGAWYVFCLLVSRQFAYSQIDASRVTAPG</sequence>
<feature type="transmembrane region" description="Helical" evidence="7">
    <location>
        <begin position="368"/>
        <end position="388"/>
    </location>
</feature>
<feature type="transmembrane region" description="Helical" evidence="7">
    <location>
        <begin position="153"/>
        <end position="170"/>
    </location>
</feature>
<reference evidence="9" key="1">
    <citation type="journal article" date="2019" name="Int. J. Syst. Evol. Microbiol.">
        <title>The Global Catalogue of Microorganisms (GCM) 10K type strain sequencing project: providing services to taxonomists for standard genome sequencing and annotation.</title>
        <authorList>
            <consortium name="The Broad Institute Genomics Platform"/>
            <consortium name="The Broad Institute Genome Sequencing Center for Infectious Disease"/>
            <person name="Wu L."/>
            <person name="Ma J."/>
        </authorList>
    </citation>
    <scope>NUCLEOTIDE SEQUENCE [LARGE SCALE GENOMIC DNA]</scope>
    <source>
        <strain evidence="9">NBRC 110107</strain>
    </source>
</reference>
<evidence type="ECO:0000256" key="6">
    <source>
        <dbReference type="ARBA" id="ARBA00023136"/>
    </source>
</evidence>
<dbReference type="Pfam" id="PF13440">
    <property type="entry name" value="Polysacc_synt_3"/>
    <property type="match status" value="1"/>
</dbReference>
<comment type="subcellular location">
    <subcellularLocation>
        <location evidence="1">Cell membrane</location>
        <topology evidence="1">Multi-pass membrane protein</topology>
    </subcellularLocation>
</comment>
<accession>A0ABQ6BDV0</accession>
<comment type="caution">
    <text evidence="8">The sequence shown here is derived from an EMBL/GenBank/DDBJ whole genome shotgun (WGS) entry which is preliminary data.</text>
</comment>